<dbReference type="PANTHER" id="PTHR42976:SF1">
    <property type="entry name" value="GH18 DOMAIN-CONTAINING PROTEIN-RELATED"/>
    <property type="match status" value="1"/>
</dbReference>
<dbReference type="AlphaFoldDB" id="A0A7R9LG19"/>
<dbReference type="InterPro" id="IPR052750">
    <property type="entry name" value="GH18_Chitinase"/>
</dbReference>
<dbReference type="GO" id="GO:0008061">
    <property type="term" value="F:chitin binding"/>
    <property type="evidence" value="ECO:0007669"/>
    <property type="project" value="InterPro"/>
</dbReference>
<dbReference type="OrthoDB" id="6501919at2759"/>
<feature type="domain" description="Chitin-binding type-2" evidence="2">
    <location>
        <begin position="469"/>
        <end position="526"/>
    </location>
</feature>
<dbReference type="Pfam" id="PF01607">
    <property type="entry name" value="CBM_14"/>
    <property type="match status" value="1"/>
</dbReference>
<dbReference type="PANTHER" id="PTHR42976">
    <property type="entry name" value="BIFUNCTIONAL CHITINASE/LYSOZYME-RELATED"/>
    <property type="match status" value="1"/>
</dbReference>
<organism evidence="3">
    <name type="scientific">Oppiella nova</name>
    <dbReference type="NCBI Taxonomy" id="334625"/>
    <lineage>
        <taxon>Eukaryota</taxon>
        <taxon>Metazoa</taxon>
        <taxon>Ecdysozoa</taxon>
        <taxon>Arthropoda</taxon>
        <taxon>Chelicerata</taxon>
        <taxon>Arachnida</taxon>
        <taxon>Acari</taxon>
        <taxon>Acariformes</taxon>
        <taxon>Sarcoptiformes</taxon>
        <taxon>Oribatida</taxon>
        <taxon>Brachypylina</taxon>
        <taxon>Oppioidea</taxon>
        <taxon>Oppiidae</taxon>
        <taxon>Oppiella</taxon>
    </lineage>
</organism>
<dbReference type="SUPFAM" id="SSF57625">
    <property type="entry name" value="Invertebrate chitin-binding proteins"/>
    <property type="match status" value="1"/>
</dbReference>
<dbReference type="CDD" id="cd06543">
    <property type="entry name" value="GH18_PF-ChiA-like"/>
    <property type="match status" value="1"/>
</dbReference>
<evidence type="ECO:0000256" key="1">
    <source>
        <dbReference type="SAM" id="MobiDB-lite"/>
    </source>
</evidence>
<dbReference type="InterPro" id="IPR017853">
    <property type="entry name" value="GH"/>
</dbReference>
<protein>
    <recommendedName>
        <fullName evidence="2">Chitin-binding type-2 domain-containing protein</fullName>
    </recommendedName>
</protein>
<name>A0A7R9LG19_9ACAR</name>
<evidence type="ECO:0000313" key="4">
    <source>
        <dbReference type="Proteomes" id="UP000728032"/>
    </source>
</evidence>
<dbReference type="Gene3D" id="3.20.20.80">
    <property type="entry name" value="Glycosidases"/>
    <property type="match status" value="2"/>
</dbReference>
<reference evidence="3" key="1">
    <citation type="submission" date="2020-11" db="EMBL/GenBank/DDBJ databases">
        <authorList>
            <person name="Tran Van P."/>
        </authorList>
    </citation>
    <scope>NUCLEOTIDE SEQUENCE</scope>
</reference>
<evidence type="ECO:0000313" key="3">
    <source>
        <dbReference type="EMBL" id="CAD7640883.1"/>
    </source>
</evidence>
<proteinExistence type="predicted"/>
<dbReference type="InterPro" id="IPR002557">
    <property type="entry name" value="Chitin-bd_dom"/>
</dbReference>
<dbReference type="SMART" id="SM00494">
    <property type="entry name" value="ChtBD2"/>
    <property type="match status" value="1"/>
</dbReference>
<evidence type="ECO:0000259" key="2">
    <source>
        <dbReference type="PROSITE" id="PS50940"/>
    </source>
</evidence>
<dbReference type="GO" id="GO:0005576">
    <property type="term" value="C:extracellular region"/>
    <property type="evidence" value="ECO:0007669"/>
    <property type="project" value="InterPro"/>
</dbReference>
<feature type="compositionally biased region" description="Basic and acidic residues" evidence="1">
    <location>
        <begin position="19"/>
        <end position="35"/>
    </location>
</feature>
<dbReference type="EMBL" id="OC915538">
    <property type="protein sequence ID" value="CAD7640883.1"/>
    <property type="molecule type" value="Genomic_DNA"/>
</dbReference>
<feature type="compositionally biased region" description="Low complexity" evidence="1">
    <location>
        <begin position="47"/>
        <end position="57"/>
    </location>
</feature>
<dbReference type="PROSITE" id="PS50940">
    <property type="entry name" value="CHIT_BIND_II"/>
    <property type="match status" value="1"/>
</dbReference>
<feature type="region of interest" description="Disordered" evidence="1">
    <location>
        <begin position="9"/>
        <end position="83"/>
    </location>
</feature>
<feature type="region of interest" description="Disordered" evidence="1">
    <location>
        <begin position="430"/>
        <end position="474"/>
    </location>
</feature>
<dbReference type="SUPFAM" id="SSF51445">
    <property type="entry name" value="(Trans)glycosidases"/>
    <property type="match status" value="1"/>
</dbReference>
<dbReference type="Gene3D" id="2.170.140.10">
    <property type="entry name" value="Chitin binding domain"/>
    <property type="match status" value="1"/>
</dbReference>
<dbReference type="Proteomes" id="UP000728032">
    <property type="component" value="Unassembled WGS sequence"/>
</dbReference>
<feature type="compositionally biased region" description="Low complexity" evidence="1">
    <location>
        <begin position="443"/>
        <end position="469"/>
    </location>
</feature>
<gene>
    <name evidence="3" type="ORF">ONB1V03_LOCUS2808</name>
</gene>
<sequence length="526" mass="56863">MFSFIKSIAGFGAQGLKPSEGEDLIKEQLNDHLVDNESDDESVGPLDDNSSISSSDIDISDVEDGHEDRGPTDPAEGEGNFNGKIFNQDHARQLVNWAKQKQIGHLSFWSINRDRGCAGKPVGPTCSSISEQDHEFTKIFVEPKFAPYIDVTAEKDFKLVDLKNKYGVKAVSLAFALGGNQGCVPMWGGQTPITEPNIINEITAFRAAGGDVIVSTGGALNPYLETSCGSSGALAEAYKKILSVTGSTHLDIDIEATVPTDLMNQALAAVQKANSAVTVSYTLMVQGDDYGVTDELGFKVLQSAAKNGVNVDIVNPMTMEFGTRLASWGDAVIAAAEATHKQMKQVWPQKSDQELYSMLGVTPMLGHNYNGKIFEPAHAKQLVAWAKQKQIGHLAFWSLNRDRGCPGGGVSPSCSGIAQEDHEFTKIFVTFDDGSHPDPTDDPQPSTTQQPVTGPTEPTTQPTHPTTGPIDCSIPDKKYPHPTDCNKYIWCFDGLPHEESCGAGTVWDIIHQDCNYPKDAGRPECM</sequence>
<keyword evidence="4" id="KW-1185">Reference proteome</keyword>
<accession>A0A7R9LG19</accession>
<dbReference type="EMBL" id="CAJPVJ010000713">
    <property type="protein sequence ID" value="CAG2163224.1"/>
    <property type="molecule type" value="Genomic_DNA"/>
</dbReference>
<dbReference type="InterPro" id="IPR036508">
    <property type="entry name" value="Chitin-bd_dom_sf"/>
</dbReference>